<organism evidence="9 10">
    <name type="scientific">Mesobacillus maritimus</name>
    <dbReference type="NCBI Taxonomy" id="1643336"/>
    <lineage>
        <taxon>Bacteria</taxon>
        <taxon>Bacillati</taxon>
        <taxon>Bacillota</taxon>
        <taxon>Bacilli</taxon>
        <taxon>Bacillales</taxon>
        <taxon>Bacillaceae</taxon>
        <taxon>Mesobacillus</taxon>
    </lineage>
</organism>
<evidence type="ECO:0000313" key="10">
    <source>
        <dbReference type="Proteomes" id="UP000769780"/>
    </source>
</evidence>
<protein>
    <recommendedName>
        <fullName evidence="8">UV DNA damage endonuclease</fullName>
        <shortName evidence="8">UV-endonuclease</shortName>
        <shortName evidence="8">UVED</shortName>
        <ecNumber evidence="8">3.-.-.-</ecNumber>
    </recommendedName>
</protein>
<dbReference type="RefSeq" id="WP_221873661.1">
    <property type="nucleotide sequence ID" value="NZ_JACWFH010000012.1"/>
</dbReference>
<proteinExistence type="inferred from homology"/>
<dbReference type="PANTHER" id="PTHR31290:SF5">
    <property type="entry name" value="UV-DAMAGE ENDONUCLEASE"/>
    <property type="match status" value="1"/>
</dbReference>
<comment type="function">
    <text evidence="7">Component in a DNA repair pathway. Removal of UV LIGHT damaged nucleotides. Recognizes pyrimidine dimers and cleave a phosphodiester bond immediately 5' to the lesion.</text>
</comment>
<evidence type="ECO:0000256" key="4">
    <source>
        <dbReference type="ARBA" id="ARBA00022769"/>
    </source>
</evidence>
<dbReference type="PANTHER" id="PTHR31290">
    <property type="entry name" value="UV-DAMAGE ENDONUCLEASE"/>
    <property type="match status" value="1"/>
</dbReference>
<evidence type="ECO:0000256" key="7">
    <source>
        <dbReference type="ARBA" id="ARBA00025029"/>
    </source>
</evidence>
<keyword evidence="6 8" id="KW-0234">DNA repair</keyword>
<comment type="similarity">
    <text evidence="8">Belongs to the uve1/UvsE family.</text>
</comment>
<accession>A0ABS7K5I7</accession>
<evidence type="ECO:0000256" key="6">
    <source>
        <dbReference type="ARBA" id="ARBA00023204"/>
    </source>
</evidence>
<dbReference type="GO" id="GO:0004519">
    <property type="term" value="F:endonuclease activity"/>
    <property type="evidence" value="ECO:0007669"/>
    <property type="project" value="UniProtKB-KW"/>
</dbReference>
<comment type="function">
    <text evidence="8">Component in a DNA repair pathway. Removal of UV-light damaged nucleotides. Recognizes pyrimidine dimers and cleave a phosphodiester bond immediately 5' to the lesion.</text>
</comment>
<comment type="caution">
    <text evidence="9">The sequence shown here is derived from an EMBL/GenBank/DDBJ whole genome shotgun (WGS) entry which is preliminary data.</text>
</comment>
<evidence type="ECO:0000256" key="2">
    <source>
        <dbReference type="ARBA" id="ARBA00022759"/>
    </source>
</evidence>
<dbReference type="InterPro" id="IPR023520">
    <property type="entry name" value="UvdE_bac"/>
</dbReference>
<keyword evidence="2 8" id="KW-0255">Endonuclease</keyword>
<keyword evidence="4 8" id="KW-0228">DNA excision</keyword>
<dbReference type="InterPro" id="IPR004601">
    <property type="entry name" value="UvdE"/>
</dbReference>
<keyword evidence="1 8" id="KW-0540">Nuclease</keyword>
<name>A0ABS7K5I7_9BACI</name>
<dbReference type="Proteomes" id="UP000769780">
    <property type="component" value="Unassembled WGS sequence"/>
</dbReference>
<keyword evidence="10" id="KW-1185">Reference proteome</keyword>
<dbReference type="InterPro" id="IPR036237">
    <property type="entry name" value="Xyl_isomerase-like_sf"/>
</dbReference>
<dbReference type="SUPFAM" id="SSF51658">
    <property type="entry name" value="Xylose isomerase-like"/>
    <property type="match status" value="1"/>
</dbReference>
<dbReference type="Pfam" id="PF03851">
    <property type="entry name" value="UvdE"/>
    <property type="match status" value="1"/>
</dbReference>
<gene>
    <name evidence="8 9" type="primary">uvsE</name>
    <name evidence="9" type="ORF">H0185_11640</name>
</gene>
<dbReference type="EC" id="3.-.-.-" evidence="8"/>
<dbReference type="EMBL" id="JACWFH010000012">
    <property type="protein sequence ID" value="MBY0097448.1"/>
    <property type="molecule type" value="Genomic_DNA"/>
</dbReference>
<dbReference type="NCBIfam" id="TIGR00629">
    <property type="entry name" value="uvde"/>
    <property type="match status" value="1"/>
</dbReference>
<keyword evidence="3 8" id="KW-0227">DNA damage</keyword>
<evidence type="ECO:0000313" key="9">
    <source>
        <dbReference type="EMBL" id="MBY0097448.1"/>
    </source>
</evidence>
<keyword evidence="5 8" id="KW-0378">Hydrolase</keyword>
<dbReference type="Gene3D" id="3.20.20.150">
    <property type="entry name" value="Divalent-metal-dependent TIM barrel enzymes"/>
    <property type="match status" value="1"/>
</dbReference>
<dbReference type="HAMAP" id="MF_00606">
    <property type="entry name" value="UV_endonuclease"/>
    <property type="match status" value="1"/>
</dbReference>
<evidence type="ECO:0000256" key="5">
    <source>
        <dbReference type="ARBA" id="ARBA00022801"/>
    </source>
</evidence>
<reference evidence="9 10" key="1">
    <citation type="submission" date="2020-07" db="EMBL/GenBank/DDBJ databases">
        <title>Fungal Genomes of the International Space Station.</title>
        <authorList>
            <person name="Seuylemezian A."/>
            <person name="Singh N.K."/>
            <person name="Wood J."/>
            <person name="Venkateswaran K."/>
        </authorList>
    </citation>
    <scope>NUCLEOTIDE SEQUENCE [LARGE SCALE GENOMIC DNA]</scope>
    <source>
        <strain evidence="9 10">PL-B2</strain>
    </source>
</reference>
<sequence length="318" mass="36728">MKIRFGYVSTAITLWEASPSRTLTFTRYSKMTESERVDKLMSLTYLNLESTARMIHYNIAHEIPLYRFSSSIAPLATHPEVLWDFVTPFKEKWEEIGRLVKAKGLRTSFHPNQYTLFTSPRPEVSDNAVIDMEYHYRMLEAMGLEEEGVINIHIGGAYGNKEETIVRFHENLRKLPLPIIKRMTLENDDKTYNAEETLVTCQKEDIPLVFDYHHHMANLCERPLEELLPAGFATWERIGIRPKIHISSPKTEKAFRSHADHVDPEFIMPLIDVLRGIGQDVDFMIEAKRKDQAALALVEDLSKIRGVKRIGGATLEWK</sequence>
<evidence type="ECO:0000256" key="3">
    <source>
        <dbReference type="ARBA" id="ARBA00022763"/>
    </source>
</evidence>
<evidence type="ECO:0000256" key="8">
    <source>
        <dbReference type="HAMAP-Rule" id="MF_00606"/>
    </source>
</evidence>
<evidence type="ECO:0000256" key="1">
    <source>
        <dbReference type="ARBA" id="ARBA00022722"/>
    </source>
</evidence>